<evidence type="ECO:0000259" key="14">
    <source>
        <dbReference type="PROSITE" id="PS50975"/>
    </source>
</evidence>
<proteinExistence type="predicted"/>
<dbReference type="PROSITE" id="PS50968">
    <property type="entry name" value="BIOTINYL_LIPOYL"/>
    <property type="match status" value="1"/>
</dbReference>
<dbReference type="GO" id="GO:0046872">
    <property type="term" value="F:metal ion binding"/>
    <property type="evidence" value="ECO:0007669"/>
    <property type="project" value="InterPro"/>
</dbReference>
<dbReference type="FunFam" id="3.40.50.20:FF:000010">
    <property type="entry name" value="Propionyl-CoA carboxylase subunit alpha"/>
    <property type="match status" value="1"/>
</dbReference>
<dbReference type="InterPro" id="IPR005482">
    <property type="entry name" value="Biotin_COase_C"/>
</dbReference>
<feature type="domain" description="Lipoyl-binding" evidence="13">
    <location>
        <begin position="589"/>
        <end position="665"/>
    </location>
</feature>
<comment type="catalytic activity">
    <reaction evidence="11">
        <text>N(6)-biotinyl-L-lysyl-[protein] + hydrogencarbonate + ATP = N(6)-carboxybiotinyl-L-lysyl-[protein] + ADP + phosphate + H(+)</text>
        <dbReference type="Rhea" id="RHEA:13501"/>
        <dbReference type="Rhea" id="RHEA-COMP:10505"/>
        <dbReference type="Rhea" id="RHEA-COMP:10506"/>
        <dbReference type="ChEBI" id="CHEBI:15378"/>
        <dbReference type="ChEBI" id="CHEBI:17544"/>
        <dbReference type="ChEBI" id="CHEBI:30616"/>
        <dbReference type="ChEBI" id="CHEBI:43474"/>
        <dbReference type="ChEBI" id="CHEBI:83144"/>
        <dbReference type="ChEBI" id="CHEBI:83145"/>
        <dbReference type="ChEBI" id="CHEBI:456216"/>
        <dbReference type="EC" id="6.3.4.14"/>
    </reaction>
</comment>
<dbReference type="SUPFAM" id="SSF52440">
    <property type="entry name" value="PreATP-grasp domain"/>
    <property type="match status" value="1"/>
</dbReference>
<dbReference type="Gene3D" id="3.30.470.20">
    <property type="entry name" value="ATP-grasp fold, B domain"/>
    <property type="match status" value="1"/>
</dbReference>
<evidence type="ECO:0000259" key="13">
    <source>
        <dbReference type="PROSITE" id="PS50968"/>
    </source>
</evidence>
<dbReference type="SMART" id="SM00878">
    <property type="entry name" value="Biotin_carb_C"/>
    <property type="match status" value="1"/>
</dbReference>
<dbReference type="Pfam" id="PF02785">
    <property type="entry name" value="Biotin_carb_C"/>
    <property type="match status" value="1"/>
</dbReference>
<evidence type="ECO:0000256" key="1">
    <source>
        <dbReference type="ARBA" id="ARBA00001953"/>
    </source>
</evidence>
<dbReference type="GO" id="GO:0005524">
    <property type="term" value="F:ATP binding"/>
    <property type="evidence" value="ECO:0007669"/>
    <property type="project" value="UniProtKB-UniRule"/>
</dbReference>
<evidence type="ECO:0000259" key="15">
    <source>
        <dbReference type="PROSITE" id="PS50979"/>
    </source>
</evidence>
<reference evidence="16" key="2">
    <citation type="submission" date="2023-01" db="EMBL/GenBank/DDBJ databases">
        <title>Draft genome sequence of Paraferrimonas sedimenticola strain NBRC 101628.</title>
        <authorList>
            <person name="Sun Q."/>
            <person name="Mori K."/>
        </authorList>
    </citation>
    <scope>NUCLEOTIDE SEQUENCE</scope>
    <source>
        <strain evidence="16">NBRC 101628</strain>
    </source>
</reference>
<evidence type="ECO:0000256" key="9">
    <source>
        <dbReference type="ARBA" id="ARBA00023267"/>
    </source>
</evidence>
<dbReference type="CDD" id="cd06850">
    <property type="entry name" value="biotinyl_domain"/>
    <property type="match status" value="1"/>
</dbReference>
<organism evidence="16 17">
    <name type="scientific">Paraferrimonas sedimenticola</name>
    <dbReference type="NCBI Taxonomy" id="375674"/>
    <lineage>
        <taxon>Bacteria</taxon>
        <taxon>Pseudomonadati</taxon>
        <taxon>Pseudomonadota</taxon>
        <taxon>Gammaproteobacteria</taxon>
        <taxon>Alteromonadales</taxon>
        <taxon>Ferrimonadaceae</taxon>
        <taxon>Paraferrimonas</taxon>
    </lineage>
</organism>
<evidence type="ECO:0000313" key="17">
    <source>
        <dbReference type="Proteomes" id="UP001161422"/>
    </source>
</evidence>
<dbReference type="PROSITE" id="PS00866">
    <property type="entry name" value="CPSASE_1"/>
    <property type="match status" value="1"/>
</dbReference>
<dbReference type="PROSITE" id="PS00867">
    <property type="entry name" value="CPSASE_2"/>
    <property type="match status" value="1"/>
</dbReference>
<dbReference type="Pfam" id="PF21139">
    <property type="entry name" value="BT_MCC_alpha"/>
    <property type="match status" value="1"/>
</dbReference>
<evidence type="ECO:0000256" key="6">
    <source>
        <dbReference type="ARBA" id="ARBA00022598"/>
    </source>
</evidence>
<dbReference type="Proteomes" id="UP001161422">
    <property type="component" value="Unassembled WGS sequence"/>
</dbReference>
<dbReference type="InterPro" id="IPR005479">
    <property type="entry name" value="CPAse_ATP-bd"/>
</dbReference>
<gene>
    <name evidence="16" type="primary">liuD</name>
    <name evidence="16" type="ORF">GCM10007895_06910</name>
</gene>
<keyword evidence="9" id="KW-0092">Biotin</keyword>
<keyword evidence="6" id="KW-0436">Ligase</keyword>
<keyword evidence="7 12" id="KW-0547">Nucleotide-binding</keyword>
<dbReference type="PROSITE" id="PS50975">
    <property type="entry name" value="ATP_GRASP"/>
    <property type="match status" value="1"/>
</dbReference>
<accession>A0AA37RT30</accession>
<dbReference type="AlphaFoldDB" id="A0AA37RT30"/>
<dbReference type="Pfam" id="PF02786">
    <property type="entry name" value="CPSase_L_D2"/>
    <property type="match status" value="1"/>
</dbReference>
<reference evidence="16" key="1">
    <citation type="journal article" date="2014" name="Int. J. Syst. Evol. Microbiol.">
        <title>Complete genome sequence of Corynebacterium casei LMG S-19264T (=DSM 44701T), isolated from a smear-ripened cheese.</title>
        <authorList>
            <consortium name="US DOE Joint Genome Institute (JGI-PGF)"/>
            <person name="Walter F."/>
            <person name="Albersmeier A."/>
            <person name="Kalinowski J."/>
            <person name="Ruckert C."/>
        </authorList>
    </citation>
    <scope>NUCLEOTIDE SEQUENCE</scope>
    <source>
        <strain evidence="16">NBRC 101628</strain>
    </source>
</reference>
<feature type="domain" description="Biotin carboxylation" evidence="15">
    <location>
        <begin position="1"/>
        <end position="447"/>
    </location>
</feature>
<dbReference type="InterPro" id="IPR050856">
    <property type="entry name" value="Biotin_carboxylase_complex"/>
</dbReference>
<dbReference type="InterPro" id="IPR005481">
    <property type="entry name" value="BC-like_N"/>
</dbReference>
<evidence type="ECO:0000256" key="10">
    <source>
        <dbReference type="ARBA" id="ARBA00033786"/>
    </source>
</evidence>
<dbReference type="FunFam" id="3.30.470.20:FF:000028">
    <property type="entry name" value="Methylcrotonoyl-CoA carboxylase subunit alpha, mitochondrial"/>
    <property type="match status" value="1"/>
</dbReference>
<comment type="cofactor">
    <cofactor evidence="1">
        <name>biotin</name>
        <dbReference type="ChEBI" id="CHEBI:57586"/>
    </cofactor>
</comment>
<dbReference type="NCBIfam" id="NF006367">
    <property type="entry name" value="PRK08591.1"/>
    <property type="match status" value="1"/>
</dbReference>
<keyword evidence="17" id="KW-1185">Reference proteome</keyword>
<comment type="pathway">
    <text evidence="3">Lipid metabolism; malonyl-CoA biosynthesis; malonyl-CoA from acetyl-CoA: step 1/1.</text>
</comment>
<dbReference type="PANTHER" id="PTHR18866">
    <property type="entry name" value="CARBOXYLASE:PYRUVATE/ACETYL-COA/PROPIONYL-COA CARBOXYLASE"/>
    <property type="match status" value="1"/>
</dbReference>
<dbReference type="Gene3D" id="3.30.700.40">
    <property type="match status" value="1"/>
</dbReference>
<dbReference type="InterPro" id="IPR011053">
    <property type="entry name" value="Single_hybrid_motif"/>
</dbReference>
<comment type="function">
    <text evidence="2">This protein is a component of the acetyl coenzyme A carboxylase complex; first, biotin carboxylase catalyzes the carboxylation of the carrier protein and then the transcarboxylase transfers the carboxyl group to form malonyl-CoA.</text>
</comment>
<evidence type="ECO:0000256" key="2">
    <source>
        <dbReference type="ARBA" id="ARBA00003761"/>
    </source>
</evidence>
<dbReference type="InterPro" id="IPR016185">
    <property type="entry name" value="PreATP-grasp_dom_sf"/>
</dbReference>
<dbReference type="Pfam" id="PF00289">
    <property type="entry name" value="Biotin_carb_N"/>
    <property type="match status" value="1"/>
</dbReference>
<evidence type="ECO:0000313" key="16">
    <source>
        <dbReference type="EMBL" id="GLP95385.1"/>
    </source>
</evidence>
<evidence type="ECO:0000256" key="11">
    <source>
        <dbReference type="ARBA" id="ARBA00048600"/>
    </source>
</evidence>
<evidence type="ECO:0000256" key="12">
    <source>
        <dbReference type="PROSITE-ProRule" id="PRU00409"/>
    </source>
</evidence>
<dbReference type="PANTHER" id="PTHR18866:SF33">
    <property type="entry name" value="METHYLCROTONOYL-COA CARBOXYLASE SUBUNIT ALPHA, MITOCHONDRIAL-RELATED"/>
    <property type="match status" value="1"/>
</dbReference>
<dbReference type="PROSITE" id="PS50979">
    <property type="entry name" value="BC"/>
    <property type="match status" value="1"/>
</dbReference>
<dbReference type="SUPFAM" id="SSF56059">
    <property type="entry name" value="Glutathione synthetase ATP-binding domain-like"/>
    <property type="match status" value="1"/>
</dbReference>
<evidence type="ECO:0000256" key="4">
    <source>
        <dbReference type="ARBA" id="ARBA00011750"/>
    </source>
</evidence>
<dbReference type="InterPro" id="IPR001882">
    <property type="entry name" value="Biotin_BS"/>
</dbReference>
<evidence type="ECO:0000256" key="3">
    <source>
        <dbReference type="ARBA" id="ARBA00004956"/>
    </source>
</evidence>
<dbReference type="Gene3D" id="2.40.50.100">
    <property type="match status" value="1"/>
</dbReference>
<comment type="caution">
    <text evidence="16">The sequence shown here is derived from an EMBL/GenBank/DDBJ whole genome shotgun (WGS) entry which is preliminary data.</text>
</comment>
<keyword evidence="8 12" id="KW-0067">ATP-binding</keyword>
<name>A0AA37RT30_9GAMM</name>
<evidence type="ECO:0000256" key="8">
    <source>
        <dbReference type="ARBA" id="ARBA00022840"/>
    </source>
</evidence>
<dbReference type="Pfam" id="PF00364">
    <property type="entry name" value="Biotin_lipoyl"/>
    <property type="match status" value="1"/>
</dbReference>
<dbReference type="SUPFAM" id="SSF51246">
    <property type="entry name" value="Rudiment single hybrid motif"/>
    <property type="match status" value="1"/>
</dbReference>
<dbReference type="RefSeq" id="WP_095506704.1">
    <property type="nucleotide sequence ID" value="NZ_BSNC01000002.1"/>
</dbReference>
<dbReference type="InterPro" id="IPR048429">
    <property type="entry name" value="MCC_alpha_BT"/>
</dbReference>
<feature type="domain" description="ATP-grasp" evidence="14">
    <location>
        <begin position="120"/>
        <end position="317"/>
    </location>
</feature>
<dbReference type="PROSITE" id="PS00188">
    <property type="entry name" value="BIOTIN"/>
    <property type="match status" value="1"/>
</dbReference>
<dbReference type="InterPro" id="IPR011761">
    <property type="entry name" value="ATP-grasp"/>
</dbReference>
<evidence type="ECO:0000256" key="7">
    <source>
        <dbReference type="ARBA" id="ARBA00022741"/>
    </source>
</evidence>
<sequence>MFAKILIANRGEIACRVIQTAKQLGVATVAVYSEADRHARHVQMADEAFLIGPAPSAESYLQYQRIIDCAKRSGAEAIHPGYGFLSENSEFAKACEANDIRFIGPGAKAIELMGSKSAAKEVMGDAGVPLVPGYHGDEQDDDLLLAEAKRIGYPLMVKAAFGGGGKGMRLVHSHEQVLDGIQAARREAMQSFGDDTLLLEAFIQQPRHVEVQVFADIHGNAVYLGDRDCSVQRRHQKVVEEAPAPGLSDELRVKMGEAAVRAAKAINYVGAGTVEFLLDARGGFYFMEMNTRLQVEHPVTEMTSGQDLVEWQLLVANGQTLPLEQSQIGTNGHSLEVRVYAEDPQHEFLPATGHLSLLKEPEQSEYVRVDTGVRQGDDISRYYDPMIAKLIVWDVSRERALNRMQRALSQYRIGGIKHNLSFLSEIITHPAFVAEKLTTGFIEDHALPATQAQDSQEYQQALRLAGVYLALVEQQKVQSAAGESQDPSSPWSSLVGWQLNAPAKQSWKLLDEQDALQSIQLSQCGGDWQVRLGTDQAPVLVHAELTEHGIEAELDGYRLNADVHFDDERVQLFIGSQSFAFELPQTDTGEGAGASDSALNAPMNGTVVSWLAQAGQSVEAGEGLMIMEAMKMEYTIAAPKAGVVDEFLFQPGDMVSDGAQLVAMTFAEEQS</sequence>
<dbReference type="InterPro" id="IPR011054">
    <property type="entry name" value="Rudment_hybrid_motif"/>
</dbReference>
<dbReference type="EMBL" id="BSNC01000002">
    <property type="protein sequence ID" value="GLP95385.1"/>
    <property type="molecule type" value="Genomic_DNA"/>
</dbReference>
<comment type="subunit">
    <text evidence="4">Acetyl-CoA carboxylase is a heterohexamer of biotin carboxyl carrier protein, biotin carboxylase and the two subunits of carboxyl transferase in a 2:2 complex.</text>
</comment>
<evidence type="ECO:0000256" key="5">
    <source>
        <dbReference type="ARBA" id="ARBA00017242"/>
    </source>
</evidence>
<dbReference type="FunFam" id="3.30.1490.20:FF:000003">
    <property type="entry name" value="acetyl-CoA carboxylase isoform X1"/>
    <property type="match status" value="1"/>
</dbReference>
<dbReference type="SUPFAM" id="SSF51230">
    <property type="entry name" value="Single hybrid motif"/>
    <property type="match status" value="1"/>
</dbReference>
<dbReference type="InterPro" id="IPR011764">
    <property type="entry name" value="Biotin_carboxylation_dom"/>
</dbReference>
<dbReference type="InterPro" id="IPR000089">
    <property type="entry name" value="Biotin_lipoyl"/>
</dbReference>
<dbReference type="GO" id="GO:0004075">
    <property type="term" value="F:biotin carboxylase activity"/>
    <property type="evidence" value="ECO:0007669"/>
    <property type="project" value="UniProtKB-EC"/>
</dbReference>
<protein>
    <recommendedName>
        <fullName evidence="5">Biotin carboxylase</fullName>
    </recommendedName>
    <alternativeName>
        <fullName evidence="10">Acetyl-coenzyme A carboxylase biotin carboxylase subunit A</fullName>
    </alternativeName>
</protein>